<keyword evidence="1" id="KW-0732">Signal</keyword>
<dbReference type="SMART" id="SM00191">
    <property type="entry name" value="Int_alpha"/>
    <property type="match status" value="2"/>
</dbReference>
<dbReference type="InterPro" id="IPR000413">
    <property type="entry name" value="Integrin_alpha"/>
</dbReference>
<evidence type="ECO:0000256" key="3">
    <source>
        <dbReference type="ARBA" id="ARBA00023180"/>
    </source>
</evidence>
<dbReference type="PANTHER" id="PTHR23220:SF89">
    <property type="entry name" value="INTEGRIN ALPHA-3"/>
    <property type="match status" value="1"/>
</dbReference>
<comment type="similarity">
    <text evidence="5">Belongs to the integrin alpha chain family.</text>
</comment>
<dbReference type="Gene3D" id="2.130.10.130">
    <property type="entry name" value="Integrin alpha, N-terminal"/>
    <property type="match status" value="2"/>
</dbReference>
<evidence type="ECO:0000256" key="5">
    <source>
        <dbReference type="RuleBase" id="RU003762"/>
    </source>
</evidence>
<keyword evidence="7" id="KW-1185">Reference proteome</keyword>
<dbReference type="SUPFAM" id="SSF69318">
    <property type="entry name" value="Integrin alpha N-terminal domain"/>
    <property type="match status" value="1"/>
</dbReference>
<evidence type="ECO:0000256" key="1">
    <source>
        <dbReference type="ARBA" id="ARBA00022729"/>
    </source>
</evidence>
<evidence type="ECO:0008006" key="8">
    <source>
        <dbReference type="Google" id="ProtNLM"/>
    </source>
</evidence>
<reference evidence="6 7" key="1">
    <citation type="submission" date="2021-06" db="EMBL/GenBank/DDBJ databases">
        <authorList>
            <person name="Palmer J.M."/>
        </authorList>
    </citation>
    <scope>NUCLEOTIDE SEQUENCE [LARGE SCALE GENOMIC DNA]</scope>
    <source>
        <strain evidence="6 7">GA_2019</strain>
        <tissue evidence="6">Muscle</tissue>
    </source>
</reference>
<dbReference type="InterPro" id="IPR013517">
    <property type="entry name" value="FG-GAP"/>
</dbReference>
<keyword evidence="2" id="KW-0677">Repeat</keyword>
<dbReference type="PROSITE" id="PS51470">
    <property type="entry name" value="FG_GAP"/>
    <property type="match status" value="1"/>
</dbReference>
<keyword evidence="3" id="KW-0325">Glycoprotein</keyword>
<evidence type="ECO:0000256" key="4">
    <source>
        <dbReference type="PROSITE-ProRule" id="PRU00803"/>
    </source>
</evidence>
<keyword evidence="5" id="KW-0401">Integrin</keyword>
<sequence length="271" mass="29301">MAFHPSLFCLCAVADLRPSEDLVEDMWLGVSVASQGRPGGRVLACGHRFVKVHNGEGRMIGQCYLHRNGRRYDEDQINWQQIQQHCEEDHTGEGMCTIGISASITQTDAVFGSPGSNEDNTMDARGSVMLVVKRSDDLVIQQTLRGQQVGSYFGNAVVAVDLNGDGWNDLLVGAPFYFSRHPEAGGAVYVYMNGRERFHSEASVVLTGPVGSAFGMAVAAAGDLNQDGFQVGAPFHDTGCVMIWTGSKEGVSVEPSQVSHTKVGTVWFQDL</sequence>
<comment type="caution">
    <text evidence="6">The sequence shown here is derived from an EMBL/GenBank/DDBJ whole genome shotgun (WGS) entry which is preliminary data.</text>
</comment>
<dbReference type="PANTHER" id="PTHR23220">
    <property type="entry name" value="INTEGRIN ALPHA"/>
    <property type="match status" value="1"/>
</dbReference>
<comment type="subcellular location">
    <subcellularLocation>
        <location evidence="5">Membrane</location>
        <topology evidence="5">Single-pass type I membrane protein</topology>
    </subcellularLocation>
</comment>
<dbReference type="PRINTS" id="PR01185">
    <property type="entry name" value="INTEGRINA"/>
</dbReference>
<gene>
    <name evidence="6" type="ORF">GOODEAATRI_021142</name>
</gene>
<dbReference type="InterPro" id="IPR013519">
    <property type="entry name" value="Int_alpha_beta-p"/>
</dbReference>
<proteinExistence type="inferred from homology"/>
<dbReference type="InterPro" id="IPR028994">
    <property type="entry name" value="Integrin_alpha_N"/>
</dbReference>
<evidence type="ECO:0000313" key="7">
    <source>
        <dbReference type="Proteomes" id="UP001476798"/>
    </source>
</evidence>
<accession>A0ABV0NDE9</accession>
<protein>
    <recommendedName>
        <fullName evidence="8">Integrin alpha-2 domain-containing protein</fullName>
    </recommendedName>
</protein>
<keyword evidence="5" id="KW-0130">Cell adhesion</keyword>
<dbReference type="EMBL" id="JAHRIO010032017">
    <property type="protein sequence ID" value="MEQ2169076.1"/>
    <property type="molecule type" value="Genomic_DNA"/>
</dbReference>
<organism evidence="6 7">
    <name type="scientific">Goodea atripinnis</name>
    <dbReference type="NCBI Taxonomy" id="208336"/>
    <lineage>
        <taxon>Eukaryota</taxon>
        <taxon>Metazoa</taxon>
        <taxon>Chordata</taxon>
        <taxon>Craniata</taxon>
        <taxon>Vertebrata</taxon>
        <taxon>Euteleostomi</taxon>
        <taxon>Actinopterygii</taxon>
        <taxon>Neopterygii</taxon>
        <taxon>Teleostei</taxon>
        <taxon>Neoteleostei</taxon>
        <taxon>Acanthomorphata</taxon>
        <taxon>Ovalentaria</taxon>
        <taxon>Atherinomorphae</taxon>
        <taxon>Cyprinodontiformes</taxon>
        <taxon>Goodeidae</taxon>
        <taxon>Goodea</taxon>
    </lineage>
</organism>
<dbReference type="Proteomes" id="UP001476798">
    <property type="component" value="Unassembled WGS sequence"/>
</dbReference>
<feature type="non-terminal residue" evidence="6">
    <location>
        <position position="271"/>
    </location>
</feature>
<keyword evidence="5" id="KW-0675">Receptor</keyword>
<feature type="repeat" description="FG-GAP" evidence="4">
    <location>
        <begin position="138"/>
        <end position="200"/>
    </location>
</feature>
<name>A0ABV0NDE9_9TELE</name>
<evidence type="ECO:0000256" key="2">
    <source>
        <dbReference type="ARBA" id="ARBA00022737"/>
    </source>
</evidence>
<evidence type="ECO:0000313" key="6">
    <source>
        <dbReference type="EMBL" id="MEQ2169076.1"/>
    </source>
</evidence>
<dbReference type="Pfam" id="PF01839">
    <property type="entry name" value="FG-GAP"/>
    <property type="match status" value="1"/>
</dbReference>